<comment type="subcellular location">
    <subcellularLocation>
        <location evidence="1">Cell outer membrane</location>
    </subcellularLocation>
</comment>
<feature type="domain" description="Outer membrane protein beta-barrel" evidence="4">
    <location>
        <begin position="374"/>
        <end position="780"/>
    </location>
</feature>
<dbReference type="AlphaFoldDB" id="A0A1H2UVB6"/>
<dbReference type="InterPro" id="IPR036942">
    <property type="entry name" value="Beta-barrel_TonB_sf"/>
</dbReference>
<dbReference type="SUPFAM" id="SSF49464">
    <property type="entry name" value="Carboxypeptidase regulatory domain-like"/>
    <property type="match status" value="1"/>
</dbReference>
<dbReference type="OrthoDB" id="8764943at2"/>
<accession>A0A1H2UVB6</accession>
<dbReference type="InterPro" id="IPR008969">
    <property type="entry name" value="CarboxyPept-like_regulatory"/>
</dbReference>
<name>A0A1H2UVB6_9FLAO</name>
<keyword evidence="3" id="KW-0998">Cell outer membrane</keyword>
<evidence type="ECO:0000256" key="3">
    <source>
        <dbReference type="ARBA" id="ARBA00023237"/>
    </source>
</evidence>
<dbReference type="STRING" id="1073328.SAMN05216294_0510"/>
<dbReference type="Pfam" id="PF13620">
    <property type="entry name" value="CarboxypepD_reg"/>
    <property type="match status" value="1"/>
</dbReference>
<evidence type="ECO:0000313" key="5">
    <source>
        <dbReference type="EMBL" id="SDW60016.1"/>
    </source>
</evidence>
<dbReference type="InterPro" id="IPR041700">
    <property type="entry name" value="OMP_b-brl_3"/>
</dbReference>
<evidence type="ECO:0000259" key="4">
    <source>
        <dbReference type="Pfam" id="PF14905"/>
    </source>
</evidence>
<keyword evidence="5" id="KW-0675">Receptor</keyword>
<dbReference type="SUPFAM" id="SSF56935">
    <property type="entry name" value="Porins"/>
    <property type="match status" value="1"/>
</dbReference>
<organism evidence="5 6">
    <name type="scientific">Flagellimonas zhangzhouensis</name>
    <dbReference type="NCBI Taxonomy" id="1073328"/>
    <lineage>
        <taxon>Bacteria</taxon>
        <taxon>Pseudomonadati</taxon>
        <taxon>Bacteroidota</taxon>
        <taxon>Flavobacteriia</taxon>
        <taxon>Flavobacteriales</taxon>
        <taxon>Flavobacteriaceae</taxon>
        <taxon>Flagellimonas</taxon>
    </lineage>
</organism>
<keyword evidence="2" id="KW-0472">Membrane</keyword>
<dbReference type="GO" id="GO:0009279">
    <property type="term" value="C:cell outer membrane"/>
    <property type="evidence" value="ECO:0007669"/>
    <property type="project" value="UniProtKB-SubCell"/>
</dbReference>
<dbReference type="EMBL" id="FNMY01000002">
    <property type="protein sequence ID" value="SDW60016.1"/>
    <property type="molecule type" value="Genomic_DNA"/>
</dbReference>
<dbReference type="Proteomes" id="UP000199592">
    <property type="component" value="Unassembled WGS sequence"/>
</dbReference>
<sequence>MKLTTSTFVLVFFVMHGLCAQKYTVTGKVVDEQNETIPYANILLLQAMDSTFVKGTSSDDNGFFELTGIDPDLYLLQASYVGRGSEPRALDISSDIALGALIIPMGSNELDEVVVTAQRPKLQRLPDRLVFSVENTVVSQGNSWDILKSTPGVIVNQDELLIRGQNATVYLNDRKVQLSGQEVQDLLQGLAGANIKSVEVIANPPASYDAEGGPVLNIVTSKNIVPGYKGSINGNYTQAVFSKYSLGTSHYYKTDKLNLFANYSINPKKDLVKTKKGINFMDGSNAFFSQWDTDYNQLERTQSHNGSFVLDYDFNDRNSLNLTSNVLFNLNQEQQTNLETVMSNNLGQLDSTFTTQNNADMDNTNLAFDLSYVHKLKKEGAQISANGHYTYFNGDYFQNLNTNYFDAGGVFLRDFGFDSDSKQDIQIYTGQLDYSTPIGNASFESGAKISVIDSESSVRFFNFTGSDDNVDASQSDRFLYDEKVYAAYFSFVKNWEKWSMKLGVRGELTEAEGTSLTLNQVNTQDFFEPFPSFYLLYTPSDKHSFSFDFGRNVNRPKYDDLNPFRFFYNENDYEQGNPSLKPSFSNNFNFNYTLNSEYFFDVYYKDNGSNIAYLVFQDNNNQTLVEYKQNVLDSKSYGLDFTLSKAIVPAWSVVAYTSIFHEEETFLAEQSGNVAFTNKVNGVYADLGNYLTLSKDGTFTGEVAATYISKFLFGSYVSDEQFNLTVGLRKTLFDNKITLSLAAEDILEKYVPTYRSQYLNQDNFYRRRPETQFIRFGFTYNFGNFRLEDNQRAIDKKERERLQPQD</sequence>
<evidence type="ECO:0000256" key="2">
    <source>
        <dbReference type="ARBA" id="ARBA00023136"/>
    </source>
</evidence>
<proteinExistence type="predicted"/>
<evidence type="ECO:0000313" key="6">
    <source>
        <dbReference type="Proteomes" id="UP000199592"/>
    </source>
</evidence>
<dbReference type="Pfam" id="PF14905">
    <property type="entry name" value="OMP_b-brl_3"/>
    <property type="match status" value="1"/>
</dbReference>
<gene>
    <name evidence="5" type="ORF">SAMN04487892_1782</name>
</gene>
<protein>
    <submittedName>
        <fullName evidence="5">Outer membrane receptor proteins, mostly Fe transport</fullName>
    </submittedName>
</protein>
<evidence type="ECO:0000256" key="1">
    <source>
        <dbReference type="ARBA" id="ARBA00004442"/>
    </source>
</evidence>
<reference evidence="6" key="1">
    <citation type="submission" date="2016-10" db="EMBL/GenBank/DDBJ databases">
        <authorList>
            <person name="Varghese N."/>
            <person name="Submissions S."/>
        </authorList>
    </citation>
    <scope>NUCLEOTIDE SEQUENCE [LARGE SCALE GENOMIC DNA]</scope>
    <source>
        <strain evidence="6">DSM 25030</strain>
    </source>
</reference>
<dbReference type="Gene3D" id="2.40.170.20">
    <property type="entry name" value="TonB-dependent receptor, beta-barrel domain"/>
    <property type="match status" value="1"/>
</dbReference>
<dbReference type="RefSeq" id="WP_090292303.1">
    <property type="nucleotide sequence ID" value="NZ_FNKI01000001.1"/>
</dbReference>
<keyword evidence="6" id="KW-1185">Reference proteome</keyword>